<dbReference type="AlphaFoldDB" id="A0A897MZP8"/>
<name>A0A897MZP8_9EURY</name>
<accession>A0A897MZP8</accession>
<reference evidence="2 3" key="1">
    <citation type="submission" date="2020-11" db="EMBL/GenBank/DDBJ databases">
        <title>Carbohydrate-dependent, anaerobic sulfur respiration: A novel catabolism in halophilic archaea.</title>
        <authorList>
            <person name="Sorokin D.Y."/>
            <person name="Messina E."/>
            <person name="Smedile F."/>
            <person name="La Cono V."/>
            <person name="Hallsworth J.E."/>
            <person name="Yakimov M.M."/>
        </authorList>
    </citation>
    <scope>NUCLEOTIDE SEQUENCE [LARGE SCALE GENOMIC DNA]</scope>
    <source>
        <strain evidence="2 3">HSR12-2</strain>
    </source>
</reference>
<protein>
    <submittedName>
        <fullName evidence="2">Uncharacterized protein</fullName>
    </submittedName>
</protein>
<feature type="compositionally biased region" description="Basic and acidic residues" evidence="1">
    <location>
        <begin position="49"/>
        <end position="83"/>
    </location>
</feature>
<dbReference type="Proteomes" id="UP000662973">
    <property type="component" value="Chromosome"/>
</dbReference>
<evidence type="ECO:0000256" key="1">
    <source>
        <dbReference type="SAM" id="MobiDB-lite"/>
    </source>
</evidence>
<feature type="compositionally biased region" description="Basic and acidic residues" evidence="1">
    <location>
        <begin position="91"/>
        <end position="102"/>
    </location>
</feature>
<evidence type="ECO:0000313" key="3">
    <source>
        <dbReference type="Proteomes" id="UP000662973"/>
    </source>
</evidence>
<keyword evidence="3" id="KW-1185">Reference proteome</keyword>
<gene>
    <name evidence="2" type="ORF">HSR122_0143</name>
</gene>
<dbReference type="KEGG" id="hds:HSR122_0143"/>
<sequence length="102" mass="11352">MEVARACLVLLLKRGAVSGAVGVRVVSRPKTTDRTFADRLLGTLLLGSPEEKRNERDEQEEHSRLEVPPDDSTDHETPDDPYHGGRGSRPHHTEAMPRTKKS</sequence>
<organism evidence="2 3">
    <name type="scientific">Halapricum desulfuricans</name>
    <dbReference type="NCBI Taxonomy" id="2841257"/>
    <lineage>
        <taxon>Archaea</taxon>
        <taxon>Methanobacteriati</taxon>
        <taxon>Methanobacteriota</taxon>
        <taxon>Stenosarchaea group</taxon>
        <taxon>Halobacteria</taxon>
        <taxon>Halobacteriales</taxon>
        <taxon>Haloarculaceae</taxon>
        <taxon>Halapricum</taxon>
    </lineage>
</organism>
<evidence type="ECO:0000313" key="2">
    <source>
        <dbReference type="EMBL" id="QSG07560.1"/>
    </source>
</evidence>
<dbReference type="EMBL" id="CP064788">
    <property type="protein sequence ID" value="QSG07560.1"/>
    <property type="molecule type" value="Genomic_DNA"/>
</dbReference>
<feature type="region of interest" description="Disordered" evidence="1">
    <location>
        <begin position="44"/>
        <end position="102"/>
    </location>
</feature>
<proteinExistence type="predicted"/>